<feature type="non-terminal residue" evidence="1">
    <location>
        <position position="67"/>
    </location>
</feature>
<evidence type="ECO:0000313" key="1">
    <source>
        <dbReference type="EMBL" id="KIJ12267.1"/>
    </source>
</evidence>
<dbReference type="Proteomes" id="UP000053647">
    <property type="component" value="Unassembled WGS sequence"/>
</dbReference>
<protein>
    <submittedName>
        <fullName evidence="1">Unplaced genomic scaffold PAXINscaffold_44, whole genome shotgun sequence</fullName>
    </submittedName>
</protein>
<dbReference type="EMBL" id="KN819366">
    <property type="protein sequence ID" value="KIJ12267.1"/>
    <property type="molecule type" value="Genomic_DNA"/>
</dbReference>
<organism evidence="1 2">
    <name type="scientific">Paxillus involutus ATCC 200175</name>
    <dbReference type="NCBI Taxonomy" id="664439"/>
    <lineage>
        <taxon>Eukaryota</taxon>
        <taxon>Fungi</taxon>
        <taxon>Dikarya</taxon>
        <taxon>Basidiomycota</taxon>
        <taxon>Agaricomycotina</taxon>
        <taxon>Agaricomycetes</taxon>
        <taxon>Agaricomycetidae</taxon>
        <taxon>Boletales</taxon>
        <taxon>Paxilineae</taxon>
        <taxon>Paxillaceae</taxon>
        <taxon>Paxillus</taxon>
    </lineage>
</organism>
<name>A0A0C9TXD1_PAXIN</name>
<accession>A0A0C9TXD1</accession>
<sequence length="67" mass="7571">VQDSKHGLKTARNQLCTGARILALGNFPIHFQMLLDVADHPLTPLFWRDVDRVNKQDDRAASRLFAA</sequence>
<dbReference type="HOGENOM" id="CLU_162401_0_0_1"/>
<keyword evidence="2" id="KW-1185">Reference proteome</keyword>
<gene>
    <name evidence="1" type="ORF">PAXINDRAFT_57870</name>
</gene>
<reference evidence="2" key="2">
    <citation type="submission" date="2015-01" db="EMBL/GenBank/DDBJ databases">
        <title>Evolutionary Origins and Diversification of the Mycorrhizal Mutualists.</title>
        <authorList>
            <consortium name="DOE Joint Genome Institute"/>
            <consortium name="Mycorrhizal Genomics Consortium"/>
            <person name="Kohler A."/>
            <person name="Kuo A."/>
            <person name="Nagy L.G."/>
            <person name="Floudas D."/>
            <person name="Copeland A."/>
            <person name="Barry K.W."/>
            <person name="Cichocki N."/>
            <person name="Veneault-Fourrey C."/>
            <person name="LaButti K."/>
            <person name="Lindquist E.A."/>
            <person name="Lipzen A."/>
            <person name="Lundell T."/>
            <person name="Morin E."/>
            <person name="Murat C."/>
            <person name="Riley R."/>
            <person name="Ohm R."/>
            <person name="Sun H."/>
            <person name="Tunlid A."/>
            <person name="Henrissat B."/>
            <person name="Grigoriev I.V."/>
            <person name="Hibbett D.S."/>
            <person name="Martin F."/>
        </authorList>
    </citation>
    <scope>NUCLEOTIDE SEQUENCE [LARGE SCALE GENOMIC DNA]</scope>
    <source>
        <strain evidence="2">ATCC 200175</strain>
    </source>
</reference>
<feature type="non-terminal residue" evidence="1">
    <location>
        <position position="1"/>
    </location>
</feature>
<dbReference type="AlphaFoldDB" id="A0A0C9TXD1"/>
<dbReference type="OrthoDB" id="3268677at2759"/>
<proteinExistence type="predicted"/>
<reference evidence="1 2" key="1">
    <citation type="submission" date="2014-06" db="EMBL/GenBank/DDBJ databases">
        <authorList>
            <consortium name="DOE Joint Genome Institute"/>
            <person name="Kuo A."/>
            <person name="Kohler A."/>
            <person name="Nagy L.G."/>
            <person name="Floudas D."/>
            <person name="Copeland A."/>
            <person name="Barry K.W."/>
            <person name="Cichocki N."/>
            <person name="Veneault-Fourrey C."/>
            <person name="LaButti K."/>
            <person name="Lindquist E.A."/>
            <person name="Lipzen A."/>
            <person name="Lundell T."/>
            <person name="Morin E."/>
            <person name="Murat C."/>
            <person name="Sun H."/>
            <person name="Tunlid A."/>
            <person name="Henrissat B."/>
            <person name="Grigoriev I.V."/>
            <person name="Hibbett D.S."/>
            <person name="Martin F."/>
            <person name="Nordberg H.P."/>
            <person name="Cantor M.N."/>
            <person name="Hua S.X."/>
        </authorList>
    </citation>
    <scope>NUCLEOTIDE SEQUENCE [LARGE SCALE GENOMIC DNA]</scope>
    <source>
        <strain evidence="1 2">ATCC 200175</strain>
    </source>
</reference>
<evidence type="ECO:0000313" key="2">
    <source>
        <dbReference type="Proteomes" id="UP000053647"/>
    </source>
</evidence>